<dbReference type="InterPro" id="IPR013611">
    <property type="entry name" value="Transp-assoc_OB_typ2"/>
</dbReference>
<evidence type="ECO:0000256" key="1">
    <source>
        <dbReference type="ARBA" id="ARBA00022448"/>
    </source>
</evidence>
<dbReference type="Pfam" id="PF08402">
    <property type="entry name" value="TOBE_2"/>
    <property type="match status" value="1"/>
</dbReference>
<dbReference type="EMBL" id="BAABHY010000006">
    <property type="protein sequence ID" value="GAA5113785.1"/>
    <property type="molecule type" value="Genomic_DNA"/>
</dbReference>
<dbReference type="InterPro" id="IPR003439">
    <property type="entry name" value="ABC_transporter-like_ATP-bd"/>
</dbReference>
<evidence type="ECO:0000259" key="4">
    <source>
        <dbReference type="PROSITE" id="PS50893"/>
    </source>
</evidence>
<keyword evidence="3 5" id="KW-0067">ATP-binding</keyword>
<name>A0ABP9NGS6_9GAMM</name>
<dbReference type="InterPro" id="IPR017871">
    <property type="entry name" value="ABC_transporter-like_CS"/>
</dbReference>
<dbReference type="InterPro" id="IPR050093">
    <property type="entry name" value="ABC_SmlMolc_Importer"/>
</dbReference>
<evidence type="ECO:0000313" key="6">
    <source>
        <dbReference type="Proteomes" id="UP001500171"/>
    </source>
</evidence>
<dbReference type="InterPro" id="IPR027417">
    <property type="entry name" value="P-loop_NTPase"/>
</dbReference>
<protein>
    <submittedName>
        <fullName evidence="5">ABC transporter ATP-binding protein</fullName>
    </submittedName>
</protein>
<evidence type="ECO:0000256" key="3">
    <source>
        <dbReference type="ARBA" id="ARBA00022840"/>
    </source>
</evidence>
<dbReference type="InterPro" id="IPR008995">
    <property type="entry name" value="Mo/tungstate-bd_C_term_dom"/>
</dbReference>
<keyword evidence="6" id="KW-1185">Reference proteome</keyword>
<dbReference type="Gene3D" id="3.40.50.300">
    <property type="entry name" value="P-loop containing nucleotide triphosphate hydrolases"/>
    <property type="match status" value="1"/>
</dbReference>
<dbReference type="PROSITE" id="PS00211">
    <property type="entry name" value="ABC_TRANSPORTER_1"/>
    <property type="match status" value="1"/>
</dbReference>
<dbReference type="SMART" id="SM00382">
    <property type="entry name" value="AAA"/>
    <property type="match status" value="1"/>
</dbReference>
<evidence type="ECO:0000256" key="2">
    <source>
        <dbReference type="ARBA" id="ARBA00022741"/>
    </source>
</evidence>
<dbReference type="PANTHER" id="PTHR42781:SF4">
    <property type="entry name" value="SPERMIDINE_PUTRESCINE IMPORT ATP-BINDING PROTEIN POTA"/>
    <property type="match status" value="1"/>
</dbReference>
<dbReference type="RefSeq" id="WP_345492271.1">
    <property type="nucleotide sequence ID" value="NZ_BAABHY010000006.1"/>
</dbReference>
<accession>A0ABP9NGS6</accession>
<dbReference type="PANTHER" id="PTHR42781">
    <property type="entry name" value="SPERMIDINE/PUTRESCINE IMPORT ATP-BINDING PROTEIN POTA"/>
    <property type="match status" value="1"/>
</dbReference>
<dbReference type="SUPFAM" id="SSF52540">
    <property type="entry name" value="P-loop containing nucleoside triphosphate hydrolases"/>
    <property type="match status" value="1"/>
</dbReference>
<dbReference type="InterPro" id="IPR003593">
    <property type="entry name" value="AAA+_ATPase"/>
</dbReference>
<dbReference type="Proteomes" id="UP001500171">
    <property type="component" value="Unassembled WGS sequence"/>
</dbReference>
<dbReference type="PROSITE" id="PS50893">
    <property type="entry name" value="ABC_TRANSPORTER_2"/>
    <property type="match status" value="1"/>
</dbReference>
<keyword evidence="1" id="KW-0813">Transport</keyword>
<dbReference type="GO" id="GO:0005524">
    <property type="term" value="F:ATP binding"/>
    <property type="evidence" value="ECO:0007669"/>
    <property type="project" value="UniProtKB-KW"/>
</dbReference>
<evidence type="ECO:0000313" key="5">
    <source>
        <dbReference type="EMBL" id="GAA5113785.1"/>
    </source>
</evidence>
<reference evidence="6" key="1">
    <citation type="journal article" date="2019" name="Int. J. Syst. Evol. Microbiol.">
        <title>The Global Catalogue of Microorganisms (GCM) 10K type strain sequencing project: providing services to taxonomists for standard genome sequencing and annotation.</title>
        <authorList>
            <consortium name="The Broad Institute Genomics Platform"/>
            <consortium name="The Broad Institute Genome Sequencing Center for Infectious Disease"/>
            <person name="Wu L."/>
            <person name="Ma J."/>
        </authorList>
    </citation>
    <scope>NUCLEOTIDE SEQUENCE [LARGE SCALE GENOMIC DNA]</scope>
    <source>
        <strain evidence="6">JCM 18050</strain>
    </source>
</reference>
<proteinExistence type="predicted"/>
<feature type="domain" description="ABC transporter" evidence="4">
    <location>
        <begin position="4"/>
        <end position="234"/>
    </location>
</feature>
<sequence>MSYLQIKQVHKIFGRQTILNHISFTAEQGEFVTLLGPSGCGKSSLLRCISGLTSLDGGQIMLDGKEITHMAPKHRQISMVFQHYALFPNMTVFENIAFGLKMQKLPKEQILFAVEKMVDLVDLKPHLHKLPTALSGGQCQRVALARSLIVKPKLLLLDEPLSALDAKIRKHLRQQLRQIQKELNMTMLFVTHDQEEALTMSDKIVLLNQGNIEQMGDAESLYLSPSSRFVAEFIGHYNLLSAHDFQHLTQQTSEQSVAIRPESIKIGEQGIDAEVVDYAMLGNIIRYQVMVRGIVLSVDHLHRSEHDLFKVKTPIKISFTPNQFHFIRH</sequence>
<keyword evidence="2" id="KW-0547">Nucleotide-binding</keyword>
<comment type="caution">
    <text evidence="5">The sequence shown here is derived from an EMBL/GenBank/DDBJ whole genome shotgun (WGS) entry which is preliminary data.</text>
</comment>
<organism evidence="5 6">
    <name type="scientific">Orbus sasakiae</name>
    <dbReference type="NCBI Taxonomy" id="1078475"/>
    <lineage>
        <taxon>Bacteria</taxon>
        <taxon>Pseudomonadati</taxon>
        <taxon>Pseudomonadota</taxon>
        <taxon>Gammaproteobacteria</taxon>
        <taxon>Orbales</taxon>
        <taxon>Orbaceae</taxon>
        <taxon>Orbus</taxon>
    </lineage>
</organism>
<dbReference type="SUPFAM" id="SSF50331">
    <property type="entry name" value="MOP-like"/>
    <property type="match status" value="1"/>
</dbReference>
<dbReference type="Pfam" id="PF00005">
    <property type="entry name" value="ABC_tran"/>
    <property type="match status" value="1"/>
</dbReference>
<gene>
    <name evidence="5" type="ORF">GCM10023211_22450</name>
</gene>